<protein>
    <submittedName>
        <fullName evidence="1">Uncharacterized protein</fullName>
    </submittedName>
</protein>
<dbReference type="AlphaFoldDB" id="A0AAV3RWC6"/>
<accession>A0AAV3RWC6</accession>
<reference evidence="1 2" key="1">
    <citation type="submission" date="2024-01" db="EMBL/GenBank/DDBJ databases">
        <title>The complete chloroplast genome sequence of Lithospermum erythrorhizon: insights into the phylogenetic relationship among Boraginaceae species and the maternal lineages of purple gromwells.</title>
        <authorList>
            <person name="Okada T."/>
            <person name="Watanabe K."/>
        </authorList>
    </citation>
    <scope>NUCLEOTIDE SEQUENCE [LARGE SCALE GENOMIC DNA]</scope>
</reference>
<comment type="caution">
    <text evidence="1">The sequence shown here is derived from an EMBL/GenBank/DDBJ whole genome shotgun (WGS) entry which is preliminary data.</text>
</comment>
<evidence type="ECO:0000313" key="1">
    <source>
        <dbReference type="EMBL" id="GAA0185408.1"/>
    </source>
</evidence>
<dbReference type="Proteomes" id="UP001454036">
    <property type="component" value="Unassembled WGS sequence"/>
</dbReference>
<gene>
    <name evidence="1" type="ORF">LIER_32696</name>
</gene>
<sequence length="136" mass="15650">MEKEFESSIFNSNQYVGGSNDIVEAKGKERQLFSYVSDSDVDDMEIKPKRLLIRRCYAIEGGSSSLSPTIEANITIPVIEAHPKKLRRHIEIDLNKIPKEDEEEDQVREAVIRRRLDLNKHPIDIGELNSNLDLRM</sequence>
<proteinExistence type="predicted"/>
<name>A0AAV3RWC6_LITER</name>
<keyword evidence="2" id="KW-1185">Reference proteome</keyword>
<dbReference type="EMBL" id="BAABME010012680">
    <property type="protein sequence ID" value="GAA0185408.1"/>
    <property type="molecule type" value="Genomic_DNA"/>
</dbReference>
<organism evidence="1 2">
    <name type="scientific">Lithospermum erythrorhizon</name>
    <name type="common">Purple gromwell</name>
    <name type="synonym">Lithospermum officinale var. erythrorhizon</name>
    <dbReference type="NCBI Taxonomy" id="34254"/>
    <lineage>
        <taxon>Eukaryota</taxon>
        <taxon>Viridiplantae</taxon>
        <taxon>Streptophyta</taxon>
        <taxon>Embryophyta</taxon>
        <taxon>Tracheophyta</taxon>
        <taxon>Spermatophyta</taxon>
        <taxon>Magnoliopsida</taxon>
        <taxon>eudicotyledons</taxon>
        <taxon>Gunneridae</taxon>
        <taxon>Pentapetalae</taxon>
        <taxon>asterids</taxon>
        <taxon>lamiids</taxon>
        <taxon>Boraginales</taxon>
        <taxon>Boraginaceae</taxon>
        <taxon>Boraginoideae</taxon>
        <taxon>Lithospermeae</taxon>
        <taxon>Lithospermum</taxon>
    </lineage>
</organism>
<evidence type="ECO:0000313" key="2">
    <source>
        <dbReference type="Proteomes" id="UP001454036"/>
    </source>
</evidence>